<dbReference type="KEGG" id="chn:A605_07305"/>
<reference evidence="1 2" key="1">
    <citation type="journal article" date="2012" name="Stand. Genomic Sci.">
        <title>Genome sequence of the halotolerant bacterium Corynebacterium halotolerans type strain YIM 70093(T) (= DSM 44683(T)).</title>
        <authorList>
            <person name="Ruckert C."/>
            <person name="Albersmeier A."/>
            <person name="Al-Dilaimi A."/>
            <person name="Niehaus K."/>
            <person name="Szczepanowski R."/>
            <person name="Kalinowski J."/>
        </authorList>
    </citation>
    <scope>NUCLEOTIDE SEQUENCE [LARGE SCALE GENOMIC DNA]</scope>
    <source>
        <strain evidence="1">YIM 70093</strain>
    </source>
</reference>
<evidence type="ECO:0000313" key="1">
    <source>
        <dbReference type="EMBL" id="AGF72463.1"/>
    </source>
</evidence>
<dbReference type="eggNOG" id="ENOG5031MS2">
    <property type="taxonomic scope" value="Bacteria"/>
</dbReference>
<accession>M1NM74</accession>
<protein>
    <submittedName>
        <fullName evidence="1">Uncharacterized protein</fullName>
    </submittedName>
</protein>
<organism evidence="1 2">
    <name type="scientific">Corynebacterium halotolerans YIM 70093 = DSM 44683</name>
    <dbReference type="NCBI Taxonomy" id="1121362"/>
    <lineage>
        <taxon>Bacteria</taxon>
        <taxon>Bacillati</taxon>
        <taxon>Actinomycetota</taxon>
        <taxon>Actinomycetes</taxon>
        <taxon>Mycobacteriales</taxon>
        <taxon>Corynebacteriaceae</taxon>
        <taxon>Corynebacterium</taxon>
    </lineage>
</organism>
<dbReference type="Proteomes" id="UP000011723">
    <property type="component" value="Chromosome"/>
</dbReference>
<dbReference type="RefSeq" id="WP_015400882.1">
    <property type="nucleotide sequence ID" value="NC_020302.1"/>
</dbReference>
<dbReference type="OrthoDB" id="4408926at2"/>
<dbReference type="AlphaFoldDB" id="M1NM74"/>
<keyword evidence="2" id="KW-1185">Reference proteome</keyword>
<evidence type="ECO:0000313" key="2">
    <source>
        <dbReference type="Proteomes" id="UP000011723"/>
    </source>
</evidence>
<proteinExistence type="predicted"/>
<name>M1NM74_9CORY</name>
<dbReference type="EMBL" id="CP003697">
    <property type="protein sequence ID" value="AGF72463.1"/>
    <property type="molecule type" value="Genomic_DNA"/>
</dbReference>
<gene>
    <name evidence="1" type="ORF">A605_07305</name>
</gene>
<dbReference type="HOGENOM" id="CLU_1783612_0_0_11"/>
<sequence>MPDNAESIRNHLIEAFPVWVRAAADESGFHLGEAMKFSATRFFFPDCTVPVGGDIYIGNQRLSQIRVPLFIDSESVIDDLLDHEPGSFSLADGVAFVSSWKVATPDQAQDCLWYALDSWFMTFAYAAEFEVGMRERNLEDCTDFP</sequence>